<dbReference type="Pfam" id="PF07715">
    <property type="entry name" value="Plug"/>
    <property type="match status" value="1"/>
</dbReference>
<evidence type="ECO:0000256" key="6">
    <source>
        <dbReference type="ARBA" id="ARBA00023237"/>
    </source>
</evidence>
<reference evidence="10" key="1">
    <citation type="journal article" date="2019" name="Int. J. Syst. Evol. Microbiol.">
        <title>The Global Catalogue of Microorganisms (GCM) 10K type strain sequencing project: providing services to taxonomists for standard genome sequencing and annotation.</title>
        <authorList>
            <consortium name="The Broad Institute Genomics Platform"/>
            <consortium name="The Broad Institute Genome Sequencing Center for Infectious Disease"/>
            <person name="Wu L."/>
            <person name="Ma J."/>
        </authorList>
    </citation>
    <scope>NUCLEOTIDE SEQUENCE [LARGE SCALE GENOMIC DNA]</scope>
    <source>
        <strain evidence="10">KCTC 42456</strain>
    </source>
</reference>
<evidence type="ECO:0000256" key="2">
    <source>
        <dbReference type="ARBA" id="ARBA00022448"/>
    </source>
</evidence>
<name>A0ABW5TPY0_9SPHI</name>
<evidence type="ECO:0000256" key="7">
    <source>
        <dbReference type="PROSITE-ProRule" id="PRU01360"/>
    </source>
</evidence>
<protein>
    <submittedName>
        <fullName evidence="9">TonB-dependent receptor</fullName>
    </submittedName>
</protein>
<evidence type="ECO:0000256" key="3">
    <source>
        <dbReference type="ARBA" id="ARBA00022452"/>
    </source>
</evidence>
<keyword evidence="4 7" id="KW-0812">Transmembrane</keyword>
<keyword evidence="10" id="KW-1185">Reference proteome</keyword>
<dbReference type="InterPro" id="IPR023996">
    <property type="entry name" value="TonB-dep_OMP_SusC/RagA"/>
</dbReference>
<keyword evidence="3 7" id="KW-1134">Transmembrane beta strand</keyword>
<dbReference type="InterPro" id="IPR037066">
    <property type="entry name" value="Plug_dom_sf"/>
</dbReference>
<organism evidence="9 10">
    <name type="scientific">Pedobacter alpinus</name>
    <dbReference type="NCBI Taxonomy" id="1590643"/>
    <lineage>
        <taxon>Bacteria</taxon>
        <taxon>Pseudomonadati</taxon>
        <taxon>Bacteroidota</taxon>
        <taxon>Sphingobacteriia</taxon>
        <taxon>Sphingobacteriales</taxon>
        <taxon>Sphingobacteriaceae</taxon>
        <taxon>Pedobacter</taxon>
    </lineage>
</organism>
<keyword evidence="5 7" id="KW-0472">Membrane</keyword>
<dbReference type="PROSITE" id="PS52016">
    <property type="entry name" value="TONB_DEPENDENT_REC_3"/>
    <property type="match status" value="1"/>
</dbReference>
<feature type="domain" description="TonB-dependent receptor plug" evidence="8">
    <location>
        <begin position="216"/>
        <end position="329"/>
    </location>
</feature>
<evidence type="ECO:0000256" key="5">
    <source>
        <dbReference type="ARBA" id="ARBA00023136"/>
    </source>
</evidence>
<sequence length="1110" mass="122990">MIFSNKKPLFANVYWRKMLMTMKLTAILIFCCLINVHAAVYGQRKFSIKATNITVKDVLKKIEKESDYSIFYRQDQINLQQLVNINTDNDEIDILLKQALINQPLTYEINNNTVVIKFNVKDYTIKGKVIDEAGFILPGANISIKGETSATLTNEKGEFTLNIKGDEAVTLLVSYLGFETREVNVNAQTLNLNITLKPTPSSLNEVVVIGYGTVRKRDLTGSVSSIKAEDIVRTPTHNAIEALQGRVAGADIVRNTGAAGGNSNIVIRGNRSITSNRDDISSRNGPLIIVDGFQGNSIDAINPNDIESIEVLKDASSTAIYGAQGANGVIIVTTKKGTSGKVKVNYDAYYGINTYEFPSSRTGESYIKLRREAARTIGITDDQLVFDGPGELDAVQAGEFVDWMDLVIREGSQQSHNVSITGGSEKTSVFGSAGYFKEDGMLRGNDFNRYNMRLNLDQTVNNWMKVGFNTQIVYSATNNRQNPLGQATQISPLGTPFNEDGTIRLFPLPDGTTISPLADERSEFIARNNNLRNNIVANAYVSVSPLKGLNFRSNIGTNFNNSRQGIFNDRTSLAQNGPRISVASQNTAFNRYINWDNILTYTKNIKDHNLVLTGITSYQQSDVDRLSASGQGQILASQLFYDLNSSSTSITRSIGSSYEGWSNMAYATRLNYSYKGKYLFTASGRYDGASRLSPGNKWDFFPSAAIGWNIFEESFMKNIRQVNYLKLRTSYGVSGNYNIGVYSTQNTLNSASNMSFGDVPVNSFVFRGTVGNANLGWEKTASLDIGLDFGFFNNRISGSVQWYEARTSDILLSRTLPLSTGMIDVTQNIANTKNNGIELEITSRNIQTKNFTWSSTLTYNRKREKITELVDGRDIFPSSGFERSSLLLGRPITSFYTFDKLGIWQLDEAAEAALYKVGNHTFQPGDIKVRDINGDFLINASDLNYVGSTVPDWIAGLQNNFTYKNFDLGVFLIARYGQTIDAEFLGRFNPAGTGNGPEILDYWTPENPTNDFPRPRRGTTLSSYPGYTGYQALNFVDGSFFKVKNLTLGYTIPKIKSGASFYNRVRVYATANNLLTVAKSELIRNYDPERGGAENSPLSRTFVFGLNVGF</sequence>
<dbReference type="Gene3D" id="2.40.170.20">
    <property type="entry name" value="TonB-dependent receptor, beta-barrel domain"/>
    <property type="match status" value="1"/>
</dbReference>
<evidence type="ECO:0000256" key="4">
    <source>
        <dbReference type="ARBA" id="ARBA00022692"/>
    </source>
</evidence>
<comment type="similarity">
    <text evidence="7">Belongs to the TonB-dependent receptor family.</text>
</comment>
<comment type="subcellular location">
    <subcellularLocation>
        <location evidence="1 7">Cell outer membrane</location>
        <topology evidence="1 7">Multi-pass membrane protein</topology>
    </subcellularLocation>
</comment>
<dbReference type="Gene3D" id="2.60.40.1120">
    <property type="entry name" value="Carboxypeptidase-like, regulatory domain"/>
    <property type="match status" value="1"/>
</dbReference>
<evidence type="ECO:0000313" key="10">
    <source>
        <dbReference type="Proteomes" id="UP001597546"/>
    </source>
</evidence>
<dbReference type="NCBIfam" id="TIGR04057">
    <property type="entry name" value="SusC_RagA_signa"/>
    <property type="match status" value="1"/>
</dbReference>
<dbReference type="InterPro" id="IPR023997">
    <property type="entry name" value="TonB-dep_OMP_SusC/RagA_CS"/>
</dbReference>
<dbReference type="EMBL" id="JBHULV010000021">
    <property type="protein sequence ID" value="MFD2731322.1"/>
    <property type="molecule type" value="Genomic_DNA"/>
</dbReference>
<dbReference type="Proteomes" id="UP001597546">
    <property type="component" value="Unassembled WGS sequence"/>
</dbReference>
<evidence type="ECO:0000313" key="9">
    <source>
        <dbReference type="EMBL" id="MFD2731322.1"/>
    </source>
</evidence>
<accession>A0ABW5TPY0</accession>
<dbReference type="NCBIfam" id="TIGR04056">
    <property type="entry name" value="OMP_RagA_SusC"/>
    <property type="match status" value="1"/>
</dbReference>
<dbReference type="Gene3D" id="2.170.130.10">
    <property type="entry name" value="TonB-dependent receptor, plug domain"/>
    <property type="match status" value="1"/>
</dbReference>
<dbReference type="SUPFAM" id="SSF49464">
    <property type="entry name" value="Carboxypeptidase regulatory domain-like"/>
    <property type="match status" value="1"/>
</dbReference>
<keyword evidence="6 7" id="KW-0998">Cell outer membrane</keyword>
<dbReference type="SUPFAM" id="SSF56935">
    <property type="entry name" value="Porins"/>
    <property type="match status" value="1"/>
</dbReference>
<dbReference type="InterPro" id="IPR008969">
    <property type="entry name" value="CarboxyPept-like_regulatory"/>
</dbReference>
<dbReference type="Pfam" id="PF13715">
    <property type="entry name" value="CarbopepD_reg_2"/>
    <property type="match status" value="1"/>
</dbReference>
<dbReference type="RefSeq" id="WP_379042645.1">
    <property type="nucleotide sequence ID" value="NZ_JBHSKW010000026.1"/>
</dbReference>
<keyword evidence="9" id="KW-0675">Receptor</keyword>
<comment type="caution">
    <text evidence="9">The sequence shown here is derived from an EMBL/GenBank/DDBJ whole genome shotgun (WGS) entry which is preliminary data.</text>
</comment>
<dbReference type="InterPro" id="IPR036942">
    <property type="entry name" value="Beta-barrel_TonB_sf"/>
</dbReference>
<evidence type="ECO:0000256" key="1">
    <source>
        <dbReference type="ARBA" id="ARBA00004571"/>
    </source>
</evidence>
<keyword evidence="2 7" id="KW-0813">Transport</keyword>
<dbReference type="InterPro" id="IPR012910">
    <property type="entry name" value="Plug_dom"/>
</dbReference>
<gene>
    <name evidence="9" type="ORF">ACFSSE_06360</name>
</gene>
<evidence type="ECO:0000259" key="8">
    <source>
        <dbReference type="Pfam" id="PF07715"/>
    </source>
</evidence>
<proteinExistence type="inferred from homology"/>
<dbReference type="InterPro" id="IPR039426">
    <property type="entry name" value="TonB-dep_rcpt-like"/>
</dbReference>